<dbReference type="OrthoDB" id="3687641at2759"/>
<dbReference type="Proteomes" id="UP000283269">
    <property type="component" value="Unassembled WGS sequence"/>
</dbReference>
<protein>
    <submittedName>
        <fullName evidence="3">Uncharacterized protein</fullName>
    </submittedName>
</protein>
<evidence type="ECO:0000256" key="1">
    <source>
        <dbReference type="ARBA" id="ARBA00035112"/>
    </source>
</evidence>
<dbReference type="PANTHER" id="PTHR33365:SF12">
    <property type="entry name" value="TAT PATHWAY SIGNAL SEQUENCE"/>
    <property type="match status" value="1"/>
</dbReference>
<feature type="transmembrane region" description="Helical" evidence="2">
    <location>
        <begin position="41"/>
        <end position="61"/>
    </location>
</feature>
<dbReference type="AlphaFoldDB" id="A0A409XZ95"/>
<comment type="caution">
    <text evidence="3">The sequence shown here is derived from an EMBL/GenBank/DDBJ whole genome shotgun (WGS) entry which is preliminary data.</text>
</comment>
<keyword evidence="4" id="KW-1185">Reference proteome</keyword>
<evidence type="ECO:0000313" key="4">
    <source>
        <dbReference type="Proteomes" id="UP000283269"/>
    </source>
</evidence>
<sequence>MPETSHPFYSLLSDKDEVPSSEQLLPRSMSPRSSRSCSRTAFFWTTALNIVFLTSGILFFLEAPASGVISYYSQLFNLSSEEAMQYQGHPTAEITAAWDSITDDVRPMRIPMEMLPLVNTKDDGTLVKFSEEDGGGVMASIGVLHQLHCVVVPAEELRGHLGMLSNFQSQDTSSRLTPSFYHCVELLRQTISCAGDVTVLTYRWHGDKPHPNFDKIHQCRRFDDILDWALEHAVHIPASHILRNTTAIGSH</sequence>
<evidence type="ECO:0000313" key="3">
    <source>
        <dbReference type="EMBL" id="PPQ96025.1"/>
    </source>
</evidence>
<accession>A0A409XZ95</accession>
<dbReference type="PANTHER" id="PTHR33365">
    <property type="entry name" value="YALI0B05434P"/>
    <property type="match status" value="1"/>
</dbReference>
<organism evidence="3 4">
    <name type="scientific">Psilocybe cyanescens</name>
    <dbReference type="NCBI Taxonomy" id="93625"/>
    <lineage>
        <taxon>Eukaryota</taxon>
        <taxon>Fungi</taxon>
        <taxon>Dikarya</taxon>
        <taxon>Basidiomycota</taxon>
        <taxon>Agaricomycotina</taxon>
        <taxon>Agaricomycetes</taxon>
        <taxon>Agaricomycetidae</taxon>
        <taxon>Agaricales</taxon>
        <taxon>Agaricineae</taxon>
        <taxon>Strophariaceae</taxon>
        <taxon>Psilocybe</taxon>
    </lineage>
</organism>
<dbReference type="EMBL" id="NHYD01000002">
    <property type="protein sequence ID" value="PPQ96025.1"/>
    <property type="molecule type" value="Genomic_DNA"/>
</dbReference>
<dbReference type="STRING" id="93625.A0A409XZ95"/>
<dbReference type="InterPro" id="IPR021765">
    <property type="entry name" value="UstYa-like"/>
</dbReference>
<proteinExistence type="inferred from homology"/>
<reference evidence="3 4" key="1">
    <citation type="journal article" date="2018" name="Evol. Lett.">
        <title>Horizontal gene cluster transfer increased hallucinogenic mushroom diversity.</title>
        <authorList>
            <person name="Reynolds H.T."/>
            <person name="Vijayakumar V."/>
            <person name="Gluck-Thaler E."/>
            <person name="Korotkin H.B."/>
            <person name="Matheny P.B."/>
            <person name="Slot J.C."/>
        </authorList>
    </citation>
    <scope>NUCLEOTIDE SEQUENCE [LARGE SCALE GENOMIC DNA]</scope>
    <source>
        <strain evidence="3 4">2631</strain>
    </source>
</reference>
<dbReference type="GO" id="GO:0043386">
    <property type="term" value="P:mycotoxin biosynthetic process"/>
    <property type="evidence" value="ECO:0007669"/>
    <property type="project" value="InterPro"/>
</dbReference>
<gene>
    <name evidence="3" type="ORF">CVT25_013887</name>
</gene>
<name>A0A409XZ95_PSICY</name>
<comment type="similarity">
    <text evidence="1">Belongs to the ustYa family.</text>
</comment>
<keyword evidence="2" id="KW-0472">Membrane</keyword>
<keyword evidence="2" id="KW-0812">Transmembrane</keyword>
<dbReference type="InParanoid" id="A0A409XZ95"/>
<dbReference type="Pfam" id="PF11807">
    <property type="entry name" value="UstYa"/>
    <property type="match status" value="1"/>
</dbReference>
<keyword evidence="2" id="KW-1133">Transmembrane helix</keyword>
<evidence type="ECO:0000256" key="2">
    <source>
        <dbReference type="SAM" id="Phobius"/>
    </source>
</evidence>